<protein>
    <submittedName>
        <fullName evidence="2">GXGXG domain-containing protein</fullName>
    </submittedName>
</protein>
<proteinExistence type="predicted"/>
<dbReference type="GO" id="GO:0016491">
    <property type="term" value="F:oxidoreductase activity"/>
    <property type="evidence" value="ECO:0007669"/>
    <property type="project" value="InterPro"/>
</dbReference>
<evidence type="ECO:0000259" key="1">
    <source>
        <dbReference type="Pfam" id="PF01493"/>
    </source>
</evidence>
<dbReference type="InterPro" id="IPR036485">
    <property type="entry name" value="Glu_synth_asu_C_sf"/>
</dbReference>
<dbReference type="Pfam" id="PF01493">
    <property type="entry name" value="GXGXG"/>
    <property type="match status" value="1"/>
</dbReference>
<feature type="domain" description="Glutamate synthase alpha subunit C-terminal" evidence="1">
    <location>
        <begin position="1"/>
        <end position="155"/>
    </location>
</feature>
<dbReference type="PANTHER" id="PTHR43100">
    <property type="entry name" value="GLUTAMATE SYNTHASE [NADPH] SMALL CHAIN"/>
    <property type="match status" value="1"/>
</dbReference>
<dbReference type="WBParaSite" id="TTAC_0001038401-mRNA-1">
    <property type="protein sequence ID" value="TTAC_0001038401-mRNA-1"/>
    <property type="gene ID" value="TTAC_0001038401"/>
</dbReference>
<sequence length="365" mass="39706">LRGHAGQSFCAFLAPGVYVSLTGDANDYVAKGLSGGKVTIVPASRLLTKNFHSEDHIIVGNACLYGAIDGRVFIRGQAAERFCVRNSGAIVVAEGCGDHGCEYMTGGRVVLLGRSGRNFAAGMSGGLAFVYDADRVFKARCNLQTVTLFDMTLENEYASWLCTIIRTFFDETGSLVARHILKYFDTEVSNFVLVFPNDYYSALKTMTAENGIVLMDAATPVNGDAVSAIDDNDGAVVPAAAAKSIANGLKTIDIEDVLKESVAVEKGAEVEIPDKLRGFVKYPRTKIKYRSIEERLHDWSEVYAHGTLRHGLKVQAARCMDCGVPFCQSSFGCPLGNLIPNWNDLVHKQTEECHEQFNISTLYSA</sequence>
<reference evidence="2" key="1">
    <citation type="submission" date="2017-02" db="UniProtKB">
        <authorList>
            <consortium name="WormBaseParasite"/>
        </authorList>
    </citation>
    <scope>IDENTIFICATION</scope>
</reference>
<name>A0A0R3XA07_HYDTA</name>
<dbReference type="InterPro" id="IPR009051">
    <property type="entry name" value="Helical_ferredxn"/>
</dbReference>
<dbReference type="GO" id="GO:0051536">
    <property type="term" value="F:iron-sulfur cluster binding"/>
    <property type="evidence" value="ECO:0007669"/>
    <property type="project" value="InterPro"/>
</dbReference>
<organism evidence="2">
    <name type="scientific">Hydatigena taeniaeformis</name>
    <name type="common">Feline tapeworm</name>
    <name type="synonym">Taenia taeniaeformis</name>
    <dbReference type="NCBI Taxonomy" id="6205"/>
    <lineage>
        <taxon>Eukaryota</taxon>
        <taxon>Metazoa</taxon>
        <taxon>Spiralia</taxon>
        <taxon>Lophotrochozoa</taxon>
        <taxon>Platyhelminthes</taxon>
        <taxon>Cestoda</taxon>
        <taxon>Eucestoda</taxon>
        <taxon>Cyclophyllidea</taxon>
        <taxon>Taeniidae</taxon>
        <taxon>Hydatigera</taxon>
    </lineage>
</organism>
<dbReference type="STRING" id="6205.A0A0R3XA07"/>
<dbReference type="SUPFAM" id="SSF46548">
    <property type="entry name" value="alpha-helical ferredoxin"/>
    <property type="match status" value="1"/>
</dbReference>
<dbReference type="InterPro" id="IPR051394">
    <property type="entry name" value="Glutamate_Synthase"/>
</dbReference>
<dbReference type="InterPro" id="IPR002489">
    <property type="entry name" value="Glu_synth_asu_C"/>
</dbReference>
<dbReference type="Gene3D" id="2.160.20.60">
    <property type="entry name" value="Glutamate synthase, alpha subunit, C-terminal domain"/>
    <property type="match status" value="1"/>
</dbReference>
<dbReference type="PANTHER" id="PTHR43100:SF1">
    <property type="entry name" value="GLUTAMATE SYNTHASE [NADPH] SMALL CHAIN"/>
    <property type="match status" value="1"/>
</dbReference>
<evidence type="ECO:0000313" key="2">
    <source>
        <dbReference type="WBParaSite" id="TTAC_0001038401-mRNA-1"/>
    </source>
</evidence>
<dbReference type="Gene3D" id="1.10.1060.10">
    <property type="entry name" value="Alpha-helical ferredoxin"/>
    <property type="match status" value="1"/>
</dbReference>
<accession>A0A0R3XA07</accession>
<dbReference type="SUPFAM" id="SSF69336">
    <property type="entry name" value="Alpha subunit of glutamate synthase, C-terminal domain"/>
    <property type="match status" value="1"/>
</dbReference>
<dbReference type="AlphaFoldDB" id="A0A0R3XA07"/>